<comment type="similarity">
    <text evidence="2">Belongs to the YajC family.</text>
</comment>
<protein>
    <recommendedName>
        <fullName evidence="3">Sec translocon accessory complex subunit YajC</fullName>
    </recommendedName>
</protein>
<evidence type="ECO:0000256" key="5">
    <source>
        <dbReference type="ARBA" id="ARBA00022475"/>
    </source>
</evidence>
<evidence type="ECO:0000313" key="12">
    <source>
        <dbReference type="EMBL" id="WCT14118.1"/>
    </source>
</evidence>
<dbReference type="InterPro" id="IPR003849">
    <property type="entry name" value="Preprotein_translocase_YajC"/>
</dbReference>
<feature type="transmembrane region" description="Helical" evidence="11">
    <location>
        <begin position="12"/>
        <end position="33"/>
    </location>
</feature>
<accession>A0ABY7TCQ7</accession>
<keyword evidence="6 11" id="KW-0812">Transmembrane</keyword>
<name>A0ABY7TCQ7_9SPHI</name>
<evidence type="ECO:0000256" key="7">
    <source>
        <dbReference type="ARBA" id="ARBA00022927"/>
    </source>
</evidence>
<dbReference type="Proteomes" id="UP001216139">
    <property type="component" value="Chromosome"/>
</dbReference>
<keyword evidence="5" id="KW-1003">Cell membrane</keyword>
<proteinExistence type="inferred from homology"/>
<evidence type="ECO:0000256" key="3">
    <source>
        <dbReference type="ARBA" id="ARBA00014962"/>
    </source>
</evidence>
<evidence type="ECO:0000256" key="11">
    <source>
        <dbReference type="SAM" id="Phobius"/>
    </source>
</evidence>
<reference evidence="12 13" key="1">
    <citation type="submission" date="2023-02" db="EMBL/GenBank/DDBJ databases">
        <title>Genome sequence of Mucilaginibacter jinjuensis strain KACC 16571.</title>
        <authorList>
            <person name="Kim S."/>
            <person name="Heo J."/>
            <person name="Kwon S.-W."/>
        </authorList>
    </citation>
    <scope>NUCLEOTIDE SEQUENCE [LARGE SCALE GENOMIC DNA]</scope>
    <source>
        <strain evidence="12 13">KACC 16571</strain>
    </source>
</reference>
<dbReference type="NCBIfam" id="TIGR00739">
    <property type="entry name" value="yajC"/>
    <property type="match status" value="1"/>
</dbReference>
<evidence type="ECO:0000256" key="1">
    <source>
        <dbReference type="ARBA" id="ARBA00004162"/>
    </source>
</evidence>
<keyword evidence="13" id="KW-1185">Reference proteome</keyword>
<evidence type="ECO:0000256" key="10">
    <source>
        <dbReference type="ARBA" id="ARBA00023136"/>
    </source>
</evidence>
<dbReference type="PRINTS" id="PR01853">
    <property type="entry name" value="YAJCTRNLCASE"/>
</dbReference>
<evidence type="ECO:0000256" key="8">
    <source>
        <dbReference type="ARBA" id="ARBA00022989"/>
    </source>
</evidence>
<evidence type="ECO:0000313" key="13">
    <source>
        <dbReference type="Proteomes" id="UP001216139"/>
    </source>
</evidence>
<evidence type="ECO:0000256" key="2">
    <source>
        <dbReference type="ARBA" id="ARBA00006742"/>
    </source>
</evidence>
<dbReference type="SMART" id="SM01323">
    <property type="entry name" value="YajC"/>
    <property type="match status" value="1"/>
</dbReference>
<organism evidence="12 13">
    <name type="scientific">Mucilaginibacter jinjuensis</name>
    <dbReference type="NCBI Taxonomy" id="1176721"/>
    <lineage>
        <taxon>Bacteria</taxon>
        <taxon>Pseudomonadati</taxon>
        <taxon>Bacteroidota</taxon>
        <taxon>Sphingobacteriia</taxon>
        <taxon>Sphingobacteriales</taxon>
        <taxon>Sphingobacteriaceae</taxon>
        <taxon>Mucilaginibacter</taxon>
    </lineage>
</organism>
<dbReference type="RefSeq" id="WP_273632436.1">
    <property type="nucleotide sequence ID" value="NZ_CP117167.1"/>
</dbReference>
<keyword evidence="8 11" id="KW-1133">Transmembrane helix</keyword>
<evidence type="ECO:0000256" key="9">
    <source>
        <dbReference type="ARBA" id="ARBA00023010"/>
    </source>
</evidence>
<dbReference type="PANTHER" id="PTHR33909">
    <property type="entry name" value="SEC TRANSLOCON ACCESSORY COMPLEX SUBUNIT YAJC"/>
    <property type="match status" value="1"/>
</dbReference>
<sequence>MIATILLQAAGGGLGSMGSLIPMVLIIVVFYFFMIRPQMKKQKDQKKYVDELKKGDKVITTAGIHGKIAEIGDTTFTIEVDNGVKIRFDKSSISLDASKALNTTSVVKA</sequence>
<comment type="subcellular location">
    <subcellularLocation>
        <location evidence="1">Cell membrane</location>
        <topology evidence="1">Single-pass membrane protein</topology>
    </subcellularLocation>
</comment>
<dbReference type="EMBL" id="CP117167">
    <property type="protein sequence ID" value="WCT14118.1"/>
    <property type="molecule type" value="Genomic_DNA"/>
</dbReference>
<gene>
    <name evidence="12" type="primary">yajC</name>
    <name evidence="12" type="ORF">PQO05_09245</name>
</gene>
<keyword evidence="9" id="KW-0811">Translocation</keyword>
<keyword evidence="4" id="KW-0813">Transport</keyword>
<evidence type="ECO:0000256" key="6">
    <source>
        <dbReference type="ARBA" id="ARBA00022692"/>
    </source>
</evidence>
<dbReference type="Pfam" id="PF02699">
    <property type="entry name" value="YajC"/>
    <property type="match status" value="1"/>
</dbReference>
<keyword evidence="10 11" id="KW-0472">Membrane</keyword>
<dbReference type="PANTHER" id="PTHR33909:SF1">
    <property type="entry name" value="SEC TRANSLOCON ACCESSORY COMPLEX SUBUNIT YAJC"/>
    <property type="match status" value="1"/>
</dbReference>
<keyword evidence="7" id="KW-0653">Protein transport</keyword>
<evidence type="ECO:0000256" key="4">
    <source>
        <dbReference type="ARBA" id="ARBA00022448"/>
    </source>
</evidence>